<name>A0A2X1Y9E3_PHODM</name>
<dbReference type="EMBL" id="UATL01000001">
    <property type="protein sequence ID" value="SPY28295.1"/>
    <property type="molecule type" value="Genomic_DNA"/>
</dbReference>
<gene>
    <name evidence="1" type="ORF">NCTC11647_01384</name>
</gene>
<accession>A0A2X1Y9E3</accession>
<proteinExistence type="predicted"/>
<evidence type="ECO:0000313" key="1">
    <source>
        <dbReference type="EMBL" id="SPY28295.1"/>
    </source>
</evidence>
<dbReference type="AlphaFoldDB" id="A0A2X1Y9E3"/>
<protein>
    <submittedName>
        <fullName evidence="1">Uncharacterized protein</fullName>
    </submittedName>
</protein>
<evidence type="ECO:0000313" key="2">
    <source>
        <dbReference type="Proteomes" id="UP000251647"/>
    </source>
</evidence>
<organism evidence="1 2">
    <name type="scientific">Photobacterium damselae</name>
    <dbReference type="NCBI Taxonomy" id="38293"/>
    <lineage>
        <taxon>Bacteria</taxon>
        <taxon>Pseudomonadati</taxon>
        <taxon>Pseudomonadota</taxon>
        <taxon>Gammaproteobacteria</taxon>
        <taxon>Vibrionales</taxon>
        <taxon>Vibrionaceae</taxon>
        <taxon>Photobacterium</taxon>
    </lineage>
</organism>
<dbReference type="Proteomes" id="UP000251647">
    <property type="component" value="Unassembled WGS sequence"/>
</dbReference>
<sequence length="47" mass="5564">MSLKYQSINGESRWMLTTSTRYIEISRQQAIQVFNRKLHAVRKSLHG</sequence>
<dbReference type="RefSeq" id="WP_157132361.1">
    <property type="nucleotide sequence ID" value="NZ_JADQAU010000048.1"/>
</dbReference>
<reference evidence="1 2" key="1">
    <citation type="submission" date="2018-06" db="EMBL/GenBank/DDBJ databases">
        <authorList>
            <consortium name="Pathogen Informatics"/>
            <person name="Doyle S."/>
        </authorList>
    </citation>
    <scope>NUCLEOTIDE SEQUENCE [LARGE SCALE GENOMIC DNA]</scope>
    <source>
        <strain evidence="1 2">NCTC11647</strain>
    </source>
</reference>